<protein>
    <submittedName>
        <fullName evidence="2">Glycosyl hydrolase family 28-related protein</fullName>
    </submittedName>
</protein>
<evidence type="ECO:0000313" key="3">
    <source>
        <dbReference type="Proteomes" id="UP001221924"/>
    </source>
</evidence>
<feature type="domain" description="Rhamnogalacturonase A/B/Epimerase-like pectate lyase" evidence="1">
    <location>
        <begin position="6"/>
        <end position="60"/>
    </location>
</feature>
<dbReference type="Gene3D" id="2.160.20.10">
    <property type="entry name" value="Single-stranded right-handed beta-helix, Pectin lyase-like"/>
    <property type="match status" value="1"/>
</dbReference>
<dbReference type="SUPFAM" id="SSF51126">
    <property type="entry name" value="Pectin lyase-like"/>
    <property type="match status" value="1"/>
</dbReference>
<keyword evidence="2" id="KW-0378">Hydrolase</keyword>
<name>A0AAW6M961_9BACE</name>
<evidence type="ECO:0000259" key="1">
    <source>
        <dbReference type="Pfam" id="PF12708"/>
    </source>
</evidence>
<dbReference type="Proteomes" id="UP001221924">
    <property type="component" value="Unassembled WGS sequence"/>
</dbReference>
<accession>A0AAW6M961</accession>
<evidence type="ECO:0000313" key="2">
    <source>
        <dbReference type="EMBL" id="MDE8698251.1"/>
    </source>
</evidence>
<dbReference type="RefSeq" id="WP_275203161.1">
    <property type="nucleotide sequence ID" value="NZ_JARFID010000937.1"/>
</dbReference>
<dbReference type="PANTHER" id="PTHR31339">
    <property type="entry name" value="PECTIN LYASE-RELATED"/>
    <property type="match status" value="1"/>
</dbReference>
<organism evidence="2 3">
    <name type="scientific">Bacteroides cellulosilyticus</name>
    <dbReference type="NCBI Taxonomy" id="246787"/>
    <lineage>
        <taxon>Bacteria</taxon>
        <taxon>Pseudomonadati</taxon>
        <taxon>Bacteroidota</taxon>
        <taxon>Bacteroidia</taxon>
        <taxon>Bacteroidales</taxon>
        <taxon>Bacteroidaceae</taxon>
        <taxon>Bacteroides</taxon>
    </lineage>
</organism>
<feature type="non-terminal residue" evidence="2">
    <location>
        <position position="98"/>
    </location>
</feature>
<reference evidence="2" key="1">
    <citation type="submission" date="2023-03" db="EMBL/GenBank/DDBJ databases">
        <title>DFI Biobank Strains.</title>
        <authorList>
            <person name="Mostad J."/>
            <person name="Paddock L."/>
            <person name="Medina S."/>
            <person name="Waligurski E."/>
            <person name="Barat B."/>
            <person name="Smith R."/>
            <person name="Burgo V."/>
            <person name="Metcalfe C."/>
            <person name="Woodson C."/>
            <person name="Sundararajan A."/>
            <person name="Ramaswamy R."/>
            <person name="Lin H."/>
            <person name="Pamer E.G."/>
        </authorList>
    </citation>
    <scope>NUCLEOTIDE SEQUENCE</scope>
    <source>
        <strain evidence="2">DFI.9.5</strain>
    </source>
</reference>
<dbReference type="InterPro" id="IPR051801">
    <property type="entry name" value="GH28_Enzymes"/>
</dbReference>
<dbReference type="Pfam" id="PF12708">
    <property type="entry name" value="Pect-lyase_RHGA_epim"/>
    <property type="match status" value="1"/>
</dbReference>
<gene>
    <name evidence="2" type="ORF">PZH42_30365</name>
</gene>
<dbReference type="PANTHER" id="PTHR31339:SF9">
    <property type="entry name" value="PLASMIN AND FIBRONECTIN-BINDING PROTEIN A"/>
    <property type="match status" value="1"/>
</dbReference>
<dbReference type="InterPro" id="IPR024535">
    <property type="entry name" value="RHGA/B-epi-like_pectate_lyase"/>
</dbReference>
<sequence>MQAETFNVKEYGARGNGKKMDSPAIQKAIDASHKAGGGTVLVPAGTYLSATIVLKDNVTLHLEKDALILGTTDYKAYDNLDPFTEGLGIDVGWALLVA</sequence>
<dbReference type="InterPro" id="IPR011050">
    <property type="entry name" value="Pectin_lyase_fold/virulence"/>
</dbReference>
<dbReference type="InterPro" id="IPR012334">
    <property type="entry name" value="Pectin_lyas_fold"/>
</dbReference>
<comment type="caution">
    <text evidence="2">The sequence shown here is derived from an EMBL/GenBank/DDBJ whole genome shotgun (WGS) entry which is preliminary data.</text>
</comment>
<dbReference type="EMBL" id="JARFID010000937">
    <property type="protein sequence ID" value="MDE8698251.1"/>
    <property type="molecule type" value="Genomic_DNA"/>
</dbReference>
<dbReference type="GO" id="GO:0016787">
    <property type="term" value="F:hydrolase activity"/>
    <property type="evidence" value="ECO:0007669"/>
    <property type="project" value="UniProtKB-KW"/>
</dbReference>
<dbReference type="AlphaFoldDB" id="A0AAW6M961"/>
<proteinExistence type="predicted"/>